<evidence type="ECO:0000313" key="3">
    <source>
        <dbReference type="EMBL" id="TVT95518.1"/>
    </source>
</evidence>
<dbReference type="GO" id="GO:1990189">
    <property type="term" value="F:protein N-terminal-serine acetyltransferase activity"/>
    <property type="evidence" value="ECO:0007669"/>
    <property type="project" value="TreeGrafter"/>
</dbReference>
<dbReference type="PANTHER" id="PTHR43441">
    <property type="entry name" value="RIBOSOMAL-PROTEIN-SERINE ACETYLTRANSFERASE"/>
    <property type="match status" value="1"/>
</dbReference>
<dbReference type="InterPro" id="IPR051908">
    <property type="entry name" value="Ribosomal_N-acetyltransferase"/>
</dbReference>
<dbReference type="InterPro" id="IPR016181">
    <property type="entry name" value="Acyl_CoA_acyltransferase"/>
</dbReference>
<keyword evidence="3" id="KW-0808">Transferase</keyword>
<evidence type="ECO:0000313" key="2">
    <source>
        <dbReference type="EMBL" id="NLV04006.1"/>
    </source>
</evidence>
<dbReference type="EMBL" id="WOWC01000001">
    <property type="protein sequence ID" value="NLV04006.1"/>
    <property type="molecule type" value="Genomic_DNA"/>
</dbReference>
<dbReference type="Proteomes" id="UP000619835">
    <property type="component" value="Unassembled WGS sequence"/>
</dbReference>
<reference evidence="3 4" key="1">
    <citation type="submission" date="2019-07" db="EMBL/GenBank/DDBJ databases">
        <title>Draft genome sequence of Haloferax volcanii SS0101, isolated from salt farm in Samut Sakhon, Thailand.</title>
        <authorList>
            <person name="Wanthongcharoen S."/>
            <person name="Yamprayoonswat W."/>
            <person name="Ruangsuj P."/>
            <person name="Thongpramul N."/>
            <person name="Jumpathong W."/>
            <person name="Sittihan S."/>
            <person name="Kanjanavas P."/>
            <person name="Yasawong M."/>
        </authorList>
    </citation>
    <scope>NUCLEOTIDE SEQUENCE [LARGE SCALE GENOMIC DNA]</scope>
    <source>
        <strain evidence="3 4">SS0101</strain>
    </source>
</reference>
<dbReference type="EMBL" id="VMTR01000026">
    <property type="protein sequence ID" value="TVT95518.1"/>
    <property type="molecule type" value="Genomic_DNA"/>
</dbReference>
<accession>A0A847TTR8</accession>
<feature type="domain" description="N-acetyltransferase" evidence="1">
    <location>
        <begin position="15"/>
        <end position="157"/>
    </location>
</feature>
<organism evidence="3 4">
    <name type="scientific">Haloferax volcanii</name>
    <name type="common">Halobacterium volcanii</name>
    <dbReference type="NCBI Taxonomy" id="2246"/>
    <lineage>
        <taxon>Archaea</taxon>
        <taxon>Methanobacteriati</taxon>
        <taxon>Methanobacteriota</taxon>
        <taxon>Stenosarchaea group</taxon>
        <taxon>Halobacteria</taxon>
        <taxon>Halobacteriales</taxon>
        <taxon>Haloferacaceae</taxon>
        <taxon>Haloferax</taxon>
    </lineage>
</organism>
<evidence type="ECO:0000259" key="1">
    <source>
        <dbReference type="Pfam" id="PF13302"/>
    </source>
</evidence>
<dbReference type="GO" id="GO:0008999">
    <property type="term" value="F:protein-N-terminal-alanine acetyltransferase activity"/>
    <property type="evidence" value="ECO:0007669"/>
    <property type="project" value="TreeGrafter"/>
</dbReference>
<dbReference type="SUPFAM" id="SSF55729">
    <property type="entry name" value="Acyl-CoA N-acyltransferases (Nat)"/>
    <property type="match status" value="1"/>
</dbReference>
<reference evidence="2" key="2">
    <citation type="submission" date="2019-12" db="EMBL/GenBank/DDBJ databases">
        <title>Haloferax alexandrinus strain pws11.</title>
        <authorList>
            <person name="Verma D.K."/>
            <person name="Gopal K."/>
            <person name="Prasad E.S."/>
        </authorList>
    </citation>
    <scope>NUCLEOTIDE SEQUENCE</scope>
    <source>
        <strain evidence="2">Pws11</strain>
    </source>
</reference>
<protein>
    <submittedName>
        <fullName evidence="3">GNAT family N-acetyltransferase</fullName>
    </submittedName>
</protein>
<proteinExistence type="predicted"/>
<dbReference type="Pfam" id="PF13302">
    <property type="entry name" value="Acetyltransf_3"/>
    <property type="match status" value="1"/>
</dbReference>
<dbReference type="PANTHER" id="PTHR43441:SF11">
    <property type="entry name" value="RIBOSOMAL-PROTEIN-SERINE ACETYLTRANSFERASE"/>
    <property type="match status" value="1"/>
</dbReference>
<gene>
    <name evidence="3" type="ORF">FQA18_06010</name>
    <name evidence="2" type="ORF">GOC85_15690</name>
</gene>
<dbReference type="RefSeq" id="WP_004062551.1">
    <property type="nucleotide sequence ID" value="NZ_JAUDRO010000001.1"/>
</dbReference>
<dbReference type="AlphaFoldDB" id="A0A558GCM2"/>
<sequence length="215" mass="24145">MSDLYPAVVETPRLRLVARRPKHIGVHEAYELCSAPEMDDVTRHMPWSRHETPKVTKEFLDRGESSWTDAESADYAIIPRESEDGAGEIAGFGGLHTEWDRRVGELGLWLRPRDWGRGYSGERAAALAALAFDVLDLDVVSVSHVADNEKSKRAVEKYMAALGGDRDGRERNSIVIDGEPADELRYSVAREDWLATTGGDYDAEFRWSLDPDDVR</sequence>
<dbReference type="Gene3D" id="3.40.630.30">
    <property type="match status" value="1"/>
</dbReference>
<dbReference type="Proteomes" id="UP000320212">
    <property type="component" value="Unassembled WGS sequence"/>
</dbReference>
<evidence type="ECO:0000313" key="4">
    <source>
        <dbReference type="Proteomes" id="UP000320212"/>
    </source>
</evidence>
<dbReference type="GO" id="GO:0005737">
    <property type="term" value="C:cytoplasm"/>
    <property type="evidence" value="ECO:0007669"/>
    <property type="project" value="TreeGrafter"/>
</dbReference>
<accession>A0A558GCM2</accession>
<dbReference type="InterPro" id="IPR000182">
    <property type="entry name" value="GNAT_dom"/>
</dbReference>
<comment type="caution">
    <text evidence="3">The sequence shown here is derived from an EMBL/GenBank/DDBJ whole genome shotgun (WGS) entry which is preliminary data.</text>
</comment>
<name>A0A558GCM2_HALVO</name>